<feature type="compositionally biased region" description="Basic and acidic residues" evidence="12">
    <location>
        <begin position="1335"/>
        <end position="1357"/>
    </location>
</feature>
<feature type="region of interest" description="Disordered" evidence="12">
    <location>
        <begin position="68"/>
        <end position="123"/>
    </location>
</feature>
<dbReference type="EMBL" id="JAMQYH010000001">
    <property type="protein sequence ID" value="KAJ1703891.1"/>
    <property type="molecule type" value="Genomic_DNA"/>
</dbReference>
<dbReference type="InterPro" id="IPR036397">
    <property type="entry name" value="RNaseH_sf"/>
</dbReference>
<dbReference type="Gene3D" id="2.40.70.10">
    <property type="entry name" value="Acid Proteases"/>
    <property type="match status" value="1"/>
</dbReference>
<dbReference type="Pfam" id="PF08284">
    <property type="entry name" value="RVP_2"/>
    <property type="match status" value="1"/>
</dbReference>
<keyword evidence="3" id="KW-0548">Nucleotidyltransferase</keyword>
<dbReference type="GO" id="GO:0006508">
    <property type="term" value="P:proteolysis"/>
    <property type="evidence" value="ECO:0007669"/>
    <property type="project" value="UniProtKB-KW"/>
</dbReference>
<keyword evidence="11" id="KW-0511">Multifunctional enzyme</keyword>
<name>A0A9Q0D110_9POAL</name>
<evidence type="ECO:0000256" key="1">
    <source>
        <dbReference type="ARBA" id="ARBA00022670"/>
    </source>
</evidence>
<dbReference type="InterPro" id="IPR043502">
    <property type="entry name" value="DNA/RNA_pol_sf"/>
</dbReference>
<evidence type="ECO:0000313" key="15">
    <source>
        <dbReference type="EMBL" id="KAJ1703891.1"/>
    </source>
</evidence>
<dbReference type="InterPro" id="IPR050951">
    <property type="entry name" value="Retrovirus_Pol_polyprotein"/>
</dbReference>
<dbReference type="PANTHER" id="PTHR37984">
    <property type="entry name" value="PROTEIN CBG26694"/>
    <property type="match status" value="1"/>
</dbReference>
<dbReference type="Pfam" id="PF00665">
    <property type="entry name" value="rve"/>
    <property type="match status" value="1"/>
</dbReference>
<keyword evidence="5" id="KW-0255">Endonuclease</keyword>
<dbReference type="GO" id="GO:0003723">
    <property type="term" value="F:RNA binding"/>
    <property type="evidence" value="ECO:0007669"/>
    <property type="project" value="UniProtKB-KW"/>
</dbReference>
<evidence type="ECO:0000256" key="8">
    <source>
        <dbReference type="ARBA" id="ARBA00022884"/>
    </source>
</evidence>
<evidence type="ECO:0000256" key="6">
    <source>
        <dbReference type="ARBA" id="ARBA00022801"/>
    </source>
</evidence>
<dbReference type="SUPFAM" id="SSF53098">
    <property type="entry name" value="Ribonuclease H-like"/>
    <property type="match status" value="1"/>
</dbReference>
<feature type="compositionally biased region" description="Basic and acidic residues" evidence="12">
    <location>
        <begin position="1368"/>
        <end position="1377"/>
    </location>
</feature>
<dbReference type="FunFam" id="3.30.70.270:FF:000020">
    <property type="entry name" value="Transposon Tf2-6 polyprotein-like Protein"/>
    <property type="match status" value="1"/>
</dbReference>
<dbReference type="PROSITE" id="PS50994">
    <property type="entry name" value="INTEGRASE"/>
    <property type="match status" value="1"/>
</dbReference>
<dbReference type="InterPro" id="IPR001584">
    <property type="entry name" value="Integrase_cat-core"/>
</dbReference>
<protein>
    <recommendedName>
        <fullName evidence="17">Reverse transcriptase</fullName>
    </recommendedName>
</protein>
<dbReference type="SUPFAM" id="SSF56672">
    <property type="entry name" value="DNA/RNA polymerases"/>
    <property type="match status" value="1"/>
</dbReference>
<organism evidence="15 16">
    <name type="scientific">Rhynchospora breviuscula</name>
    <dbReference type="NCBI Taxonomy" id="2022672"/>
    <lineage>
        <taxon>Eukaryota</taxon>
        <taxon>Viridiplantae</taxon>
        <taxon>Streptophyta</taxon>
        <taxon>Embryophyta</taxon>
        <taxon>Tracheophyta</taxon>
        <taxon>Spermatophyta</taxon>
        <taxon>Magnoliopsida</taxon>
        <taxon>Liliopsida</taxon>
        <taxon>Poales</taxon>
        <taxon>Cyperaceae</taxon>
        <taxon>Cyperoideae</taxon>
        <taxon>Rhynchosporeae</taxon>
        <taxon>Rhynchospora</taxon>
    </lineage>
</organism>
<dbReference type="OrthoDB" id="770194at2759"/>
<evidence type="ECO:0000256" key="10">
    <source>
        <dbReference type="ARBA" id="ARBA00022918"/>
    </source>
</evidence>
<keyword evidence="9" id="KW-0229">DNA integration</keyword>
<dbReference type="GO" id="GO:0003964">
    <property type="term" value="F:RNA-directed DNA polymerase activity"/>
    <property type="evidence" value="ECO:0007669"/>
    <property type="project" value="UniProtKB-KW"/>
</dbReference>
<dbReference type="SUPFAM" id="SSF54160">
    <property type="entry name" value="Chromo domain-like"/>
    <property type="match status" value="1"/>
</dbReference>
<evidence type="ECO:0000256" key="3">
    <source>
        <dbReference type="ARBA" id="ARBA00022695"/>
    </source>
</evidence>
<feature type="domain" description="Reverse transcriptase" evidence="13">
    <location>
        <begin position="486"/>
        <end position="665"/>
    </location>
</feature>
<keyword evidence="7" id="KW-0460">Magnesium</keyword>
<dbReference type="Gene3D" id="3.30.420.10">
    <property type="entry name" value="Ribonuclease H-like superfamily/Ribonuclease H"/>
    <property type="match status" value="1"/>
</dbReference>
<evidence type="ECO:0000256" key="12">
    <source>
        <dbReference type="SAM" id="MobiDB-lite"/>
    </source>
</evidence>
<dbReference type="Pfam" id="PF17921">
    <property type="entry name" value="Integrase_H2C2"/>
    <property type="match status" value="1"/>
</dbReference>
<dbReference type="GO" id="GO:0004190">
    <property type="term" value="F:aspartic-type endopeptidase activity"/>
    <property type="evidence" value="ECO:0007669"/>
    <property type="project" value="InterPro"/>
</dbReference>
<dbReference type="FunFam" id="3.10.20.370:FF:000001">
    <property type="entry name" value="Retrovirus-related Pol polyprotein from transposon 17.6-like protein"/>
    <property type="match status" value="1"/>
</dbReference>
<dbReference type="InterPro" id="IPR012337">
    <property type="entry name" value="RNaseH-like_sf"/>
</dbReference>
<proteinExistence type="predicted"/>
<keyword evidence="2" id="KW-0808">Transferase</keyword>
<feature type="domain" description="Integrase catalytic" evidence="14">
    <location>
        <begin position="1014"/>
        <end position="1175"/>
    </location>
</feature>
<evidence type="ECO:0000256" key="2">
    <source>
        <dbReference type="ARBA" id="ARBA00022679"/>
    </source>
</evidence>
<dbReference type="Gene3D" id="3.30.70.270">
    <property type="match status" value="2"/>
</dbReference>
<dbReference type="InterPro" id="IPR021109">
    <property type="entry name" value="Peptidase_aspartic_dom_sf"/>
</dbReference>
<dbReference type="PROSITE" id="PS00141">
    <property type="entry name" value="ASP_PROTEASE"/>
    <property type="match status" value="1"/>
</dbReference>
<keyword evidence="4" id="KW-0540">Nuclease</keyword>
<dbReference type="Gene3D" id="1.10.340.70">
    <property type="match status" value="1"/>
</dbReference>
<reference evidence="15" key="1">
    <citation type="journal article" date="2022" name="Cell">
        <title>Repeat-based holocentromeres influence genome architecture and karyotype evolution.</title>
        <authorList>
            <person name="Hofstatter P.G."/>
            <person name="Thangavel G."/>
            <person name="Lux T."/>
            <person name="Neumann P."/>
            <person name="Vondrak T."/>
            <person name="Novak P."/>
            <person name="Zhang M."/>
            <person name="Costa L."/>
            <person name="Castellani M."/>
            <person name="Scott A."/>
            <person name="Toegelov H."/>
            <person name="Fuchs J."/>
            <person name="Mata-Sucre Y."/>
            <person name="Dias Y."/>
            <person name="Vanzela A.L.L."/>
            <person name="Huettel B."/>
            <person name="Almeida C.C.S."/>
            <person name="Simkova H."/>
            <person name="Souza G."/>
            <person name="Pedrosa-Harand A."/>
            <person name="Macas J."/>
            <person name="Mayer K.F.X."/>
            <person name="Houben A."/>
            <person name="Marques A."/>
        </authorList>
    </citation>
    <scope>NUCLEOTIDE SEQUENCE</scope>
    <source>
        <strain evidence="15">RhyBre1mFocal</strain>
    </source>
</reference>
<evidence type="ECO:0000259" key="14">
    <source>
        <dbReference type="PROSITE" id="PS50994"/>
    </source>
</evidence>
<dbReference type="GO" id="GO:0015074">
    <property type="term" value="P:DNA integration"/>
    <property type="evidence" value="ECO:0007669"/>
    <property type="project" value="UniProtKB-KW"/>
</dbReference>
<dbReference type="InterPro" id="IPR041577">
    <property type="entry name" value="RT_RNaseH_2"/>
</dbReference>
<dbReference type="InterPro" id="IPR001969">
    <property type="entry name" value="Aspartic_peptidase_AS"/>
</dbReference>
<dbReference type="PANTHER" id="PTHR37984:SF5">
    <property type="entry name" value="PROTEIN NYNRIN-LIKE"/>
    <property type="match status" value="1"/>
</dbReference>
<dbReference type="Gene3D" id="3.10.10.10">
    <property type="entry name" value="HIV Type 1 Reverse Transcriptase, subunit A, domain 1"/>
    <property type="match status" value="1"/>
</dbReference>
<accession>A0A9Q0D110</accession>
<evidence type="ECO:0000256" key="5">
    <source>
        <dbReference type="ARBA" id="ARBA00022759"/>
    </source>
</evidence>
<keyword evidence="10" id="KW-0695">RNA-directed DNA polymerase</keyword>
<dbReference type="SUPFAM" id="SSF50630">
    <property type="entry name" value="Acid proteases"/>
    <property type="match status" value="1"/>
</dbReference>
<dbReference type="Proteomes" id="UP001151287">
    <property type="component" value="Unassembled WGS sequence"/>
</dbReference>
<dbReference type="InterPro" id="IPR000477">
    <property type="entry name" value="RT_dom"/>
</dbReference>
<evidence type="ECO:0008006" key="17">
    <source>
        <dbReference type="Google" id="ProtNLM"/>
    </source>
</evidence>
<feature type="region of interest" description="Disordered" evidence="12">
    <location>
        <begin position="1331"/>
        <end position="1377"/>
    </location>
</feature>
<gene>
    <name evidence="15" type="ORF">LUZ63_003670</name>
</gene>
<evidence type="ECO:0000256" key="7">
    <source>
        <dbReference type="ARBA" id="ARBA00022842"/>
    </source>
</evidence>
<dbReference type="CDD" id="cd01647">
    <property type="entry name" value="RT_LTR"/>
    <property type="match status" value="1"/>
</dbReference>
<dbReference type="InterPro" id="IPR043128">
    <property type="entry name" value="Rev_trsase/Diguanyl_cyclase"/>
</dbReference>
<keyword evidence="8" id="KW-0694">RNA-binding</keyword>
<dbReference type="CDD" id="cd09274">
    <property type="entry name" value="RNase_HI_RT_Ty3"/>
    <property type="match status" value="1"/>
</dbReference>
<sequence>MPPKKDNHDSGTGELSSQINAAVTAAMETHLASMRQELLAMKDSSNNSTLHIGGRIDSLETMFSKFLQTQTPNSPPLTATATPTGTGGGITKTPPQSSRRNLDHTFGDPKTDSDNYKGQEKRGRMQVRHMFPTNNTTKFLKLPDTNEKRPPLSVYPHTKPVSTSQDTTKMTFDHMRKLGLCYWCGEKYHQGHKCQKKKLHLLEASELDEGECSPAEEGADPGIHIQELMEESYEHADISMCSPQGLYGSHTLKFKGFIRKLPILALIDSGSTHSFIHPSIVHLNKIPTVTSHPMLVKTASGSKLLSDLKCQPLKFQLQNHEFEGEFRVLEVQGYDIILGMDWIAKVGPMVIDCVQGLVKLTYLDKEISLQVQKEVAEVKLCHGEICLSKEQKKGSDIIVAQLFLTQMESHNHDSAGRDNTPHILPQLQEVINSFGLVFSNPSSLPPVRSIDHQIPLKSDALPVNIRPYRFSHFQKLEIEKIVEELLVSGYIRASTSPFASPILLVKKKDQTWRLCVDYRKLNDNTIKNKFPIPIIDDLLDELHGAKFFSKIDLKSGYHQIRMFESDIIKTAFRTHMGHYEFTVMPFGLTNAPATFQALMNSIFKPHLRKFILVFFDDILIYSTSLEEHKQHLSIALQLLLDNKLFAKLSKCVFGAREVEYLGHIISETGVATDPSKVLAMTDWPTPKTVKQLRGFLGLTGYYRKFIKGYGMISRPLTDLLKKDAFFWNDTAQLAFQQLKSAMSQAPVLALPDFTKQFVIETDASQHGIGAVLMQEKRPIAFFSKGLGYKNQGLSTYEKELLALVSAVTKWKHYLLGNTFVIRTDHISLKHLLEQRVNTAMQHKSLSKLLGLHYTIEYKKGASNVVADALSRREGQNGPSDDIPSELCMVSEIVPHWITELLASYENDDWIMGLKKKMLAGTTDSHHLTEHQGIVRYKGRMCIGAAHDWRDKLLHEFHNSNMGGHSGSLVTYKRLKALFYWPAMKEQVMEFIRRCETCQLTKPEHISIPGLLQPLPIPPEAWNSIGMDFITGLPKSEGKEVLLIVVDRLTKYGHFLPLAHPYTASSVAQLFLENIYKLHGLPVSIVSDRDPVFTSQFWKELMRKLGIQLNMSTSYHPQTDGQVERVNQCVETYLRSMVFQQQKKWVKWVPLAEYWYNTNFHSSLHTTPFKALYGYDPPTLALGSAPRSSIESINDLLRQRQTMLINLKSQLIKAQERMKKFADSKRIIHVSQLKARVGTGQAVAPHVPLIGTTSPLTKTPAAILARRLIKRRNEPIPQILVQWQDQPPEEASWEDYDVIKQKYPTAILEDKDNFIGEGMSHSISQLGVTVGTIDPVNKDTGQKRGRDRQPPLKEESLKKSNRRNQSVREQSRRKEQSA</sequence>
<evidence type="ECO:0000256" key="11">
    <source>
        <dbReference type="ARBA" id="ARBA00023268"/>
    </source>
</evidence>
<evidence type="ECO:0000256" key="4">
    <source>
        <dbReference type="ARBA" id="ARBA00022722"/>
    </source>
</evidence>
<comment type="caution">
    <text evidence="15">The sequence shown here is derived from an EMBL/GenBank/DDBJ whole genome shotgun (WGS) entry which is preliminary data.</text>
</comment>
<keyword evidence="6" id="KW-0378">Hydrolase</keyword>
<dbReference type="CDD" id="cd00303">
    <property type="entry name" value="retropepsin_like"/>
    <property type="match status" value="1"/>
</dbReference>
<feature type="region of interest" description="Disordered" evidence="12">
    <location>
        <begin position="136"/>
        <end position="167"/>
    </location>
</feature>
<keyword evidence="16" id="KW-1185">Reference proteome</keyword>
<dbReference type="GO" id="GO:0004519">
    <property type="term" value="F:endonuclease activity"/>
    <property type="evidence" value="ECO:0007669"/>
    <property type="project" value="UniProtKB-KW"/>
</dbReference>
<dbReference type="Pfam" id="PF00078">
    <property type="entry name" value="RVT_1"/>
    <property type="match status" value="1"/>
</dbReference>
<dbReference type="InterPro" id="IPR041588">
    <property type="entry name" value="Integrase_H2C2"/>
</dbReference>
<dbReference type="Pfam" id="PF17919">
    <property type="entry name" value="RT_RNaseH_2"/>
    <property type="match status" value="1"/>
</dbReference>
<dbReference type="InterPro" id="IPR016197">
    <property type="entry name" value="Chromo-like_dom_sf"/>
</dbReference>
<keyword evidence="1" id="KW-0645">Protease</keyword>
<evidence type="ECO:0000313" key="16">
    <source>
        <dbReference type="Proteomes" id="UP001151287"/>
    </source>
</evidence>
<dbReference type="PROSITE" id="PS50878">
    <property type="entry name" value="RT_POL"/>
    <property type="match status" value="1"/>
</dbReference>
<evidence type="ECO:0000256" key="9">
    <source>
        <dbReference type="ARBA" id="ARBA00022908"/>
    </source>
</evidence>
<evidence type="ECO:0000259" key="13">
    <source>
        <dbReference type="PROSITE" id="PS50878"/>
    </source>
</evidence>
<feature type="compositionally biased region" description="Basic and acidic residues" evidence="12">
    <location>
        <begin position="100"/>
        <end position="123"/>
    </location>
</feature>
<dbReference type="FunFam" id="3.10.10.10:FF:000007">
    <property type="entry name" value="Retrovirus-related Pol polyprotein from transposon 17.6-like Protein"/>
    <property type="match status" value="1"/>
</dbReference>